<keyword evidence="2" id="KW-1185">Reference proteome</keyword>
<proteinExistence type="predicted"/>
<reference evidence="1 2" key="1">
    <citation type="submission" date="2017-01" db="EMBL/GenBank/DDBJ databases">
        <authorList>
            <person name="Mah S.A."/>
            <person name="Swanson W.J."/>
            <person name="Moy G.W."/>
            <person name="Vacquier V.D."/>
        </authorList>
    </citation>
    <scope>NUCLEOTIDE SEQUENCE [LARGE SCALE GENOMIC DNA]</scope>
    <source>
        <strain evidence="1 2">CPCC 203464</strain>
    </source>
</reference>
<dbReference type="Proteomes" id="UP000186218">
    <property type="component" value="Unassembled WGS sequence"/>
</dbReference>
<name>A0A1N7FEE0_9NOCA</name>
<dbReference type="EMBL" id="FTNT01000005">
    <property type="protein sequence ID" value="SIR98586.1"/>
    <property type="molecule type" value="Genomic_DNA"/>
</dbReference>
<sequence>MTRRRFDGGNTDAPFTPILRFQADGELALNEAGVGLLCGVSADRVHAVVGDEPGPHNPSSLPPRWQATARRRLAEASAHAGTEEFFTQLMWLAERDGWQPIAVEDDNGYGVDLIEPEDR</sequence>
<organism evidence="1 2">
    <name type="scientific">Williamsia sterculiae</name>
    <dbReference type="NCBI Taxonomy" id="1344003"/>
    <lineage>
        <taxon>Bacteria</taxon>
        <taxon>Bacillati</taxon>
        <taxon>Actinomycetota</taxon>
        <taxon>Actinomycetes</taxon>
        <taxon>Mycobacteriales</taxon>
        <taxon>Nocardiaceae</taxon>
        <taxon>Williamsia</taxon>
    </lineage>
</organism>
<dbReference type="RefSeq" id="WP_076479037.1">
    <property type="nucleotide sequence ID" value="NZ_FTNT01000005.1"/>
</dbReference>
<accession>A0A1N7FEE0</accession>
<evidence type="ECO:0000313" key="1">
    <source>
        <dbReference type="EMBL" id="SIR98586.1"/>
    </source>
</evidence>
<evidence type="ECO:0000313" key="2">
    <source>
        <dbReference type="Proteomes" id="UP000186218"/>
    </source>
</evidence>
<dbReference type="AlphaFoldDB" id="A0A1N7FEE0"/>
<gene>
    <name evidence="1" type="ORF">SAMN05445060_1978</name>
</gene>
<protein>
    <submittedName>
        <fullName evidence="1">Uncharacterized protein</fullName>
    </submittedName>
</protein>
<dbReference type="STRING" id="1344003.SAMN05445060_1978"/>